<sequence>MSNLTTVISDEGYLGDELACYLQSEVLEIELPTIQALVTSYNGQYKAQKYDYQLPLGQLQLLNLSIYLPEDIVAGHIENVRKTAIESLAAWRNDYLTRYKDKIEATTYAAVFDIQFRNIYQNTSKRVKNNLISNAFIDSLSSEIHASELPLQLFGWHDWQLILRALHTPCELWRFLQYRLGQWQHTDNSRIDSLKSEEAMIADFLNNPAVFAQAIAIDNALIKYKMQDKPNSALIAMALAQKSQSTTSQMYQQRMAQAAVLWSQMISQMLKRYSDNGQKKNKQDFSAINLAYWQQQILDESLFSRHELIGTLYKHPKQQQQLREQGYVVHHHSYESLGRHYMLIFYGQDVKGQHSKQTIQPNLAKIALDVATRLPIAELHHVIVLGIDFIDEANETFIDIDLWIQPVAAMSQRERQLTKQIQQLQQQNLNR</sequence>
<accession>A0ABR8RKT9</accession>
<comment type="caution">
    <text evidence="1">The sequence shown here is derived from an EMBL/GenBank/DDBJ whole genome shotgun (WGS) entry which is preliminary data.</text>
</comment>
<protein>
    <submittedName>
        <fullName evidence="1">Uncharacterized protein</fullName>
    </submittedName>
</protein>
<name>A0ABR8RKT9_9GAMM</name>
<keyword evidence="2" id="KW-1185">Reference proteome</keyword>
<proteinExistence type="predicted"/>
<gene>
    <name evidence="1" type="ORF">H9653_10400</name>
</gene>
<organism evidence="1 2">
    <name type="scientific">Psychrobacter communis</name>
    <dbReference type="NCBI Taxonomy" id="2762238"/>
    <lineage>
        <taxon>Bacteria</taxon>
        <taxon>Pseudomonadati</taxon>
        <taxon>Pseudomonadota</taxon>
        <taxon>Gammaproteobacteria</taxon>
        <taxon>Moraxellales</taxon>
        <taxon>Moraxellaceae</taxon>
        <taxon>Psychrobacter</taxon>
    </lineage>
</organism>
<dbReference type="EMBL" id="JACSQR010000034">
    <property type="protein sequence ID" value="MBD7948416.1"/>
    <property type="molecule type" value="Genomic_DNA"/>
</dbReference>
<reference evidence="1 2" key="1">
    <citation type="submission" date="2020-08" db="EMBL/GenBank/DDBJ databases">
        <title>A Genomic Blueprint of the Chicken Gut Microbiome.</title>
        <authorList>
            <person name="Gilroy R."/>
            <person name="Ravi A."/>
            <person name="Getino M."/>
            <person name="Pursley I."/>
            <person name="Horton D.L."/>
            <person name="Alikhan N.-F."/>
            <person name="Baker D."/>
            <person name="Gharbi K."/>
            <person name="Hall N."/>
            <person name="Watson M."/>
            <person name="Adriaenssens E.M."/>
            <person name="Foster-Nyarko E."/>
            <person name="Jarju S."/>
            <person name="Secka A."/>
            <person name="Antonio M."/>
            <person name="Oren A."/>
            <person name="Chaudhuri R."/>
            <person name="La Ragione R.M."/>
            <person name="Hildebrand F."/>
            <person name="Pallen M.J."/>
        </authorList>
    </citation>
    <scope>NUCLEOTIDE SEQUENCE [LARGE SCALE GENOMIC DNA]</scope>
    <source>
        <strain evidence="1 2">Sa4CVA2</strain>
    </source>
</reference>
<dbReference type="Proteomes" id="UP000606724">
    <property type="component" value="Unassembled WGS sequence"/>
</dbReference>
<evidence type="ECO:0000313" key="2">
    <source>
        <dbReference type="Proteomes" id="UP000606724"/>
    </source>
</evidence>
<dbReference type="RefSeq" id="WP_191692315.1">
    <property type="nucleotide sequence ID" value="NZ_JACSQR010000034.1"/>
</dbReference>
<evidence type="ECO:0000313" key="1">
    <source>
        <dbReference type="EMBL" id="MBD7948416.1"/>
    </source>
</evidence>